<dbReference type="SUPFAM" id="SSF48264">
    <property type="entry name" value="Cytochrome P450"/>
    <property type="match status" value="1"/>
</dbReference>
<protein>
    <submittedName>
        <fullName evidence="8">Cytochrome P450, putative</fullName>
    </submittedName>
</protein>
<dbReference type="InterPro" id="IPR036396">
    <property type="entry name" value="Cyt_P450_sf"/>
</dbReference>
<keyword evidence="6" id="KW-0503">Monooxygenase</keyword>
<keyword evidence="7" id="KW-0472">Membrane</keyword>
<keyword evidence="9" id="KW-1185">Reference proteome</keyword>
<feature type="transmembrane region" description="Helical" evidence="7">
    <location>
        <begin position="12"/>
        <end position="32"/>
    </location>
</feature>
<dbReference type="PANTHER" id="PTHR24291">
    <property type="entry name" value="CYTOCHROME P450 FAMILY 4"/>
    <property type="match status" value="1"/>
</dbReference>
<evidence type="ECO:0000256" key="3">
    <source>
        <dbReference type="ARBA" id="ARBA00022723"/>
    </source>
</evidence>
<evidence type="ECO:0000256" key="6">
    <source>
        <dbReference type="ARBA" id="ARBA00023033"/>
    </source>
</evidence>
<feature type="non-terminal residue" evidence="8">
    <location>
        <position position="366"/>
    </location>
</feature>
<accession>A0A0S4JJU6</accession>
<dbReference type="OrthoDB" id="1470350at2759"/>
<proteinExistence type="inferred from homology"/>
<keyword evidence="4" id="KW-0560">Oxidoreductase</keyword>
<dbReference type="GO" id="GO:0004497">
    <property type="term" value="F:monooxygenase activity"/>
    <property type="evidence" value="ECO:0007669"/>
    <property type="project" value="UniProtKB-KW"/>
</dbReference>
<keyword evidence="2" id="KW-0349">Heme</keyword>
<dbReference type="GO" id="GO:0020037">
    <property type="term" value="F:heme binding"/>
    <property type="evidence" value="ECO:0007669"/>
    <property type="project" value="InterPro"/>
</dbReference>
<dbReference type="GO" id="GO:0016705">
    <property type="term" value="F:oxidoreductase activity, acting on paired donors, with incorporation or reduction of molecular oxygen"/>
    <property type="evidence" value="ECO:0007669"/>
    <property type="project" value="InterPro"/>
</dbReference>
<keyword evidence="3" id="KW-0479">Metal-binding</keyword>
<evidence type="ECO:0000313" key="8">
    <source>
        <dbReference type="EMBL" id="CUG90468.1"/>
    </source>
</evidence>
<evidence type="ECO:0000256" key="4">
    <source>
        <dbReference type="ARBA" id="ARBA00023002"/>
    </source>
</evidence>
<gene>
    <name evidence="8" type="ORF">BSAL_26920</name>
</gene>
<comment type="similarity">
    <text evidence="1">Belongs to the cytochrome P450 family.</text>
</comment>
<feature type="transmembrane region" description="Helical" evidence="7">
    <location>
        <begin position="44"/>
        <end position="64"/>
    </location>
</feature>
<dbReference type="PANTHER" id="PTHR24291:SF50">
    <property type="entry name" value="BIFUNCTIONAL ALBAFLAVENONE MONOOXYGENASE_TERPENE SYNTHASE"/>
    <property type="match status" value="1"/>
</dbReference>
<reference evidence="9" key="1">
    <citation type="submission" date="2015-09" db="EMBL/GenBank/DDBJ databases">
        <authorList>
            <consortium name="Pathogen Informatics"/>
        </authorList>
    </citation>
    <scope>NUCLEOTIDE SEQUENCE [LARGE SCALE GENOMIC DNA]</scope>
    <source>
        <strain evidence="9">Lake Konstanz</strain>
    </source>
</reference>
<dbReference type="Pfam" id="PF00067">
    <property type="entry name" value="p450"/>
    <property type="match status" value="1"/>
</dbReference>
<dbReference type="EMBL" id="CYKH01001836">
    <property type="protein sequence ID" value="CUG90468.1"/>
    <property type="molecule type" value="Genomic_DNA"/>
</dbReference>
<dbReference type="Proteomes" id="UP000051952">
    <property type="component" value="Unassembled WGS sequence"/>
</dbReference>
<dbReference type="VEuPathDB" id="TriTrypDB:BSAL_26920"/>
<evidence type="ECO:0000256" key="2">
    <source>
        <dbReference type="ARBA" id="ARBA00022617"/>
    </source>
</evidence>
<dbReference type="Gene3D" id="1.10.630.10">
    <property type="entry name" value="Cytochrome P450"/>
    <property type="match status" value="1"/>
</dbReference>
<evidence type="ECO:0000313" key="9">
    <source>
        <dbReference type="Proteomes" id="UP000051952"/>
    </source>
</evidence>
<name>A0A0S4JJU6_BODSA</name>
<keyword evidence="7" id="KW-1133">Transmembrane helix</keyword>
<sequence>MPFGVDLPENFVPVVLGLMFAAWAGIVTLYVLKRLKNNALMAPIPYISGAFIPYLGHAVYLAGGQPWDTFYKWASGCGWTCRLLILGRDVLYTSEPKLIKRILQTNQRIYRKDLELSYNEFMCILGRGLVTSEDQAWVRGRMLLSHAFRIDILDDIPDIAIRATKRLMNSLEGSKEKKSGSVVCVDLAESFRCLTLQVIAEAVLSFTPEESDAVFPSLYLPIVTECNERVWAPWRKLMFWSSGFRHRAQCLEKLNDFLANVVRQRWQSLQDAKAKGIAPAKHDIFGTCLNYVKEFSEDTVLQLRDDLKTFLLAGHETSAAMLSWAVYELCCRHPEYLEELRREHEAVFVSHGKANGTGSLPSVATL</sequence>
<evidence type="ECO:0000256" key="7">
    <source>
        <dbReference type="SAM" id="Phobius"/>
    </source>
</evidence>
<evidence type="ECO:0000256" key="5">
    <source>
        <dbReference type="ARBA" id="ARBA00023004"/>
    </source>
</evidence>
<dbReference type="InterPro" id="IPR001128">
    <property type="entry name" value="Cyt_P450"/>
</dbReference>
<keyword evidence="5" id="KW-0408">Iron</keyword>
<evidence type="ECO:0000256" key="1">
    <source>
        <dbReference type="ARBA" id="ARBA00010617"/>
    </source>
</evidence>
<organism evidence="8 9">
    <name type="scientific">Bodo saltans</name>
    <name type="common">Flagellated protozoan</name>
    <dbReference type="NCBI Taxonomy" id="75058"/>
    <lineage>
        <taxon>Eukaryota</taxon>
        <taxon>Discoba</taxon>
        <taxon>Euglenozoa</taxon>
        <taxon>Kinetoplastea</taxon>
        <taxon>Metakinetoplastina</taxon>
        <taxon>Eubodonida</taxon>
        <taxon>Bodonidae</taxon>
        <taxon>Bodo</taxon>
    </lineage>
</organism>
<dbReference type="GO" id="GO:0005506">
    <property type="term" value="F:iron ion binding"/>
    <property type="evidence" value="ECO:0007669"/>
    <property type="project" value="InterPro"/>
</dbReference>
<dbReference type="AlphaFoldDB" id="A0A0S4JJU6"/>
<keyword evidence="7" id="KW-0812">Transmembrane</keyword>
<dbReference type="InterPro" id="IPR050196">
    <property type="entry name" value="Cytochrome_P450_Monoox"/>
</dbReference>